<comment type="subcellular location">
    <subcellularLocation>
        <location evidence="3">Cell membrane</location>
        <topology evidence="3">Lipid-anchor</topology>
        <topology evidence="3">GPI-anchor</topology>
    </subcellularLocation>
    <subcellularLocation>
        <location evidence="2">Secreted</location>
        <location evidence="2">Cell wall</location>
    </subcellularLocation>
</comment>
<keyword evidence="12" id="KW-0378">Hydrolase</keyword>
<dbReference type="GO" id="GO:0098552">
    <property type="term" value="C:side of membrane"/>
    <property type="evidence" value="ECO:0007669"/>
    <property type="project" value="UniProtKB-KW"/>
</dbReference>
<accession>A0AAV9PEA8</accession>
<evidence type="ECO:0000256" key="23">
    <source>
        <dbReference type="SAM" id="SignalP"/>
    </source>
</evidence>
<protein>
    <recommendedName>
        <fullName evidence="6">Probable glucan endo-1,3-beta-glucosidase eglC</fullName>
        <ecNumber evidence="5">3.2.1.39</ecNumber>
    </recommendedName>
    <alternativeName>
        <fullName evidence="20">Endo-1,3-beta-glucanase eglC</fullName>
    </alternativeName>
    <alternativeName>
        <fullName evidence="21">Laminarinase eglC</fullName>
    </alternativeName>
</protein>
<dbReference type="GO" id="GO:0009277">
    <property type="term" value="C:fungal-type cell wall"/>
    <property type="evidence" value="ECO:0007669"/>
    <property type="project" value="TreeGrafter"/>
</dbReference>
<evidence type="ECO:0000313" key="24">
    <source>
        <dbReference type="EMBL" id="KAK5170168.1"/>
    </source>
</evidence>
<dbReference type="EC" id="3.2.1.39" evidence="5"/>
<comment type="catalytic activity">
    <reaction evidence="1">
        <text>Hydrolysis of (1-&gt;3)-beta-D-glucosidic linkages in (1-&gt;3)-beta-D-glucans.</text>
        <dbReference type="EC" id="3.2.1.39"/>
    </reaction>
</comment>
<evidence type="ECO:0000256" key="2">
    <source>
        <dbReference type="ARBA" id="ARBA00004191"/>
    </source>
</evidence>
<dbReference type="Pfam" id="PF00332">
    <property type="entry name" value="Glyco_hydro_17"/>
    <property type="match status" value="1"/>
</dbReference>
<dbReference type="AlphaFoldDB" id="A0AAV9PEA8"/>
<dbReference type="InterPro" id="IPR017853">
    <property type="entry name" value="GH"/>
</dbReference>
<evidence type="ECO:0000256" key="10">
    <source>
        <dbReference type="ARBA" id="ARBA00022622"/>
    </source>
</evidence>
<evidence type="ECO:0000256" key="9">
    <source>
        <dbReference type="ARBA" id="ARBA00022525"/>
    </source>
</evidence>
<keyword evidence="15" id="KW-0119">Carbohydrate metabolism</keyword>
<comment type="caution">
    <text evidence="24">The sequence shown here is derived from an EMBL/GenBank/DDBJ whole genome shotgun (WGS) entry which is preliminary data.</text>
</comment>
<dbReference type="GO" id="GO:0071555">
    <property type="term" value="P:cell wall organization"/>
    <property type="evidence" value="ECO:0007669"/>
    <property type="project" value="UniProtKB-KW"/>
</dbReference>
<keyword evidence="11 23" id="KW-0732">Signal</keyword>
<feature type="chain" id="PRO_5043990139" description="Probable glucan endo-1,3-beta-glucosidase eglC" evidence="23">
    <location>
        <begin position="17"/>
        <end position="308"/>
    </location>
</feature>
<dbReference type="GO" id="GO:0005886">
    <property type="term" value="C:plasma membrane"/>
    <property type="evidence" value="ECO:0007669"/>
    <property type="project" value="UniProtKB-SubCell"/>
</dbReference>
<keyword evidence="17" id="KW-0961">Cell wall biogenesis/degradation</keyword>
<dbReference type="Proteomes" id="UP001337655">
    <property type="component" value="Unassembled WGS sequence"/>
</dbReference>
<keyword evidence="25" id="KW-1185">Reference proteome</keyword>
<keyword evidence="9" id="KW-0964">Secreted</keyword>
<evidence type="ECO:0000256" key="20">
    <source>
        <dbReference type="ARBA" id="ARBA00032134"/>
    </source>
</evidence>
<dbReference type="FunFam" id="3.20.20.80:FF:000233">
    <property type="entry name" value="Probable glucan endo-1,3-beta-glucosidase eglC"/>
    <property type="match status" value="1"/>
</dbReference>
<name>A0AAV9PEA8_9PEZI</name>
<comment type="similarity">
    <text evidence="4 22">Belongs to the glycosyl hydrolase 17 family.</text>
</comment>
<keyword evidence="8" id="KW-0134">Cell wall</keyword>
<keyword evidence="13" id="KW-0472">Membrane</keyword>
<dbReference type="GO" id="GO:0000272">
    <property type="term" value="P:polysaccharide catabolic process"/>
    <property type="evidence" value="ECO:0007669"/>
    <property type="project" value="UniProtKB-KW"/>
</dbReference>
<dbReference type="EMBL" id="JAVRRT010000007">
    <property type="protein sequence ID" value="KAK5170168.1"/>
    <property type="molecule type" value="Genomic_DNA"/>
</dbReference>
<evidence type="ECO:0000256" key="19">
    <source>
        <dbReference type="ARBA" id="ARBA00025152"/>
    </source>
</evidence>
<reference evidence="24 25" key="1">
    <citation type="submission" date="2023-08" db="EMBL/GenBank/DDBJ databases">
        <title>Black Yeasts Isolated from many extreme environments.</title>
        <authorList>
            <person name="Coleine C."/>
            <person name="Stajich J.E."/>
            <person name="Selbmann L."/>
        </authorList>
    </citation>
    <scope>NUCLEOTIDE SEQUENCE [LARGE SCALE GENOMIC DNA]</scope>
    <source>
        <strain evidence="24 25">CCFEE 5935</strain>
    </source>
</reference>
<dbReference type="GO" id="GO:0005576">
    <property type="term" value="C:extracellular region"/>
    <property type="evidence" value="ECO:0007669"/>
    <property type="project" value="TreeGrafter"/>
</dbReference>
<dbReference type="SUPFAM" id="SSF51445">
    <property type="entry name" value="(Trans)glycosidases"/>
    <property type="match status" value="1"/>
</dbReference>
<keyword evidence="18" id="KW-0624">Polysaccharide degradation</keyword>
<comment type="function">
    <text evidence="19">Glucanases play a role in cell expansion during growth, in cell-cell fusion during mating, and in spore release during sporulation. This enzyme may be involved in beta-glucan degradation and also function biosynthetically as a transglycosylase.</text>
</comment>
<keyword evidence="16" id="KW-0449">Lipoprotein</keyword>
<proteinExistence type="inferred from homology"/>
<evidence type="ECO:0000256" key="11">
    <source>
        <dbReference type="ARBA" id="ARBA00022729"/>
    </source>
</evidence>
<sequence>MRSFTPLLALAATASAIQQGFNYGATNADGSCRKYEDFHRMYTRAQGLAEPGFTSARLYTSVQCGSQNAPIEAIKAALDTNTNLLLGVWASAGQDTVNQEVAALKQAVNNWGPQMKQKVVGISVGSEDLYRSSPQGVANNAGVGADAAAVVKYIKQVRQAMKGTALEGVRIGHVDTWTAWELPENVPVVNAVDWLGHNSFPYFETTKNNPIGQGKNLFNEGLSHTESAAKGKPVWVTETGWPSRGPKSNAAVASTRNQQKYWRQVGCSLFGRRNVWWYTLYDSNSAQTELSFSLVNGDTATKFPLDCP</sequence>
<dbReference type="GeneID" id="89926098"/>
<dbReference type="PANTHER" id="PTHR16631:SF13">
    <property type="entry name" value="GLUCAN ENDO-1,3-BETA-GLUCOSIDASE EGLC-RELATED"/>
    <property type="match status" value="1"/>
</dbReference>
<evidence type="ECO:0000256" key="4">
    <source>
        <dbReference type="ARBA" id="ARBA00008773"/>
    </source>
</evidence>
<dbReference type="PANTHER" id="PTHR16631">
    <property type="entry name" value="GLUCAN 1,3-BETA-GLUCOSIDASE"/>
    <property type="match status" value="1"/>
</dbReference>
<evidence type="ECO:0000256" key="17">
    <source>
        <dbReference type="ARBA" id="ARBA00023316"/>
    </source>
</evidence>
<evidence type="ECO:0000256" key="21">
    <source>
        <dbReference type="ARBA" id="ARBA00032906"/>
    </source>
</evidence>
<evidence type="ECO:0000256" key="16">
    <source>
        <dbReference type="ARBA" id="ARBA00023288"/>
    </source>
</evidence>
<gene>
    <name evidence="24" type="ORF">LTR77_004753</name>
</gene>
<dbReference type="Gene3D" id="3.20.20.80">
    <property type="entry name" value="Glycosidases"/>
    <property type="match status" value="1"/>
</dbReference>
<dbReference type="GO" id="GO:0042973">
    <property type="term" value="F:glucan endo-1,3-beta-D-glucosidase activity"/>
    <property type="evidence" value="ECO:0007669"/>
    <property type="project" value="UniProtKB-EC"/>
</dbReference>
<evidence type="ECO:0000256" key="22">
    <source>
        <dbReference type="RuleBase" id="RU004335"/>
    </source>
</evidence>
<evidence type="ECO:0000256" key="1">
    <source>
        <dbReference type="ARBA" id="ARBA00000382"/>
    </source>
</evidence>
<evidence type="ECO:0000256" key="3">
    <source>
        <dbReference type="ARBA" id="ARBA00004609"/>
    </source>
</evidence>
<evidence type="ECO:0000256" key="5">
    <source>
        <dbReference type="ARBA" id="ARBA00012780"/>
    </source>
</evidence>
<dbReference type="GO" id="GO:0009986">
    <property type="term" value="C:cell surface"/>
    <property type="evidence" value="ECO:0007669"/>
    <property type="project" value="TreeGrafter"/>
</dbReference>
<feature type="signal peptide" evidence="23">
    <location>
        <begin position="1"/>
        <end position="16"/>
    </location>
</feature>
<dbReference type="InterPro" id="IPR050732">
    <property type="entry name" value="Beta-glucan_modifiers"/>
</dbReference>
<evidence type="ECO:0000256" key="15">
    <source>
        <dbReference type="ARBA" id="ARBA00023277"/>
    </source>
</evidence>
<evidence type="ECO:0000256" key="8">
    <source>
        <dbReference type="ARBA" id="ARBA00022512"/>
    </source>
</evidence>
<evidence type="ECO:0000256" key="12">
    <source>
        <dbReference type="ARBA" id="ARBA00022801"/>
    </source>
</evidence>
<evidence type="ECO:0000256" key="14">
    <source>
        <dbReference type="ARBA" id="ARBA00023180"/>
    </source>
</evidence>
<evidence type="ECO:0000256" key="6">
    <source>
        <dbReference type="ARBA" id="ARBA00019762"/>
    </source>
</evidence>
<evidence type="ECO:0000256" key="7">
    <source>
        <dbReference type="ARBA" id="ARBA00022475"/>
    </source>
</evidence>
<dbReference type="InterPro" id="IPR000490">
    <property type="entry name" value="Glyco_hydro_17"/>
</dbReference>
<keyword evidence="10" id="KW-0336">GPI-anchor</keyword>
<evidence type="ECO:0000256" key="18">
    <source>
        <dbReference type="ARBA" id="ARBA00023326"/>
    </source>
</evidence>
<evidence type="ECO:0000313" key="25">
    <source>
        <dbReference type="Proteomes" id="UP001337655"/>
    </source>
</evidence>
<evidence type="ECO:0000256" key="13">
    <source>
        <dbReference type="ARBA" id="ARBA00023136"/>
    </source>
</evidence>
<keyword evidence="14" id="KW-0325">Glycoprotein</keyword>
<keyword evidence="7" id="KW-1003">Cell membrane</keyword>
<dbReference type="RefSeq" id="XP_064659366.1">
    <property type="nucleotide sequence ID" value="XM_064802005.1"/>
</dbReference>
<organism evidence="24 25">
    <name type="scientific">Saxophila tyrrhenica</name>
    <dbReference type="NCBI Taxonomy" id="1690608"/>
    <lineage>
        <taxon>Eukaryota</taxon>
        <taxon>Fungi</taxon>
        <taxon>Dikarya</taxon>
        <taxon>Ascomycota</taxon>
        <taxon>Pezizomycotina</taxon>
        <taxon>Dothideomycetes</taxon>
        <taxon>Dothideomycetidae</taxon>
        <taxon>Mycosphaerellales</taxon>
        <taxon>Extremaceae</taxon>
        <taxon>Saxophila</taxon>
    </lineage>
</organism>